<sequence>MNSHDYRDAMRGIKPSKELNDRIVFNILDSDEDKRIFRNRSRKKKLVLICAIILSLSSISVAAATWNIADVFKGYFKEHISSTKDNKQADIKNNSVFLKTAGAIIKSTDTEAGLKLTARGVVGDDRMLNVAIDVRTVNGKSFTDNQEDKLNSINFEEVELQVDDDVSRQYCSCTRIDDGSKKGKATFMIHTIVNSNIKKLSGHNITILLTNFLHTTNKLDDIGMKGSLYNIFTKFDKANDKDYRYYSVRSDSNHFDKDNKILKEYYSMRESGKLTGDKFLKRREELIKAGLLEPLYTLPKTSKKITFSEKYPKLEITNMGIKDNIFTFNMNINDELDYQYLFNKPLALVNRKTGKCVRTTMDIDEGDTKKLTSAHFVVFHTITSAEQLKDYYLAIGGEGTQDIINKGIWKLKFKLSYKDTSRRYNINKKAKISGFAGRIKSIDISPLSMKIIYKTDKLMNTENKAYFEDNWKGNIYLVLKDGSKIAELSCEEDYKNGVFMFKTMFNATVSLEQIKKIVIDGTEIIL</sequence>
<dbReference type="OrthoDB" id="2078260at2"/>
<feature type="transmembrane region" description="Helical" evidence="1">
    <location>
        <begin position="46"/>
        <end position="69"/>
    </location>
</feature>
<gene>
    <name evidence="2" type="ORF">CLORY_23590</name>
</gene>
<organism evidence="2 3">
    <name type="scientific">Clostridium oryzae</name>
    <dbReference type="NCBI Taxonomy" id="1450648"/>
    <lineage>
        <taxon>Bacteria</taxon>
        <taxon>Bacillati</taxon>
        <taxon>Bacillota</taxon>
        <taxon>Clostridia</taxon>
        <taxon>Eubacteriales</taxon>
        <taxon>Clostridiaceae</taxon>
        <taxon>Clostridium</taxon>
    </lineage>
</organism>
<reference evidence="2 3" key="1">
    <citation type="submission" date="2017-03" db="EMBL/GenBank/DDBJ databases">
        <title>Genome sequence of Clostridium oryzae DSM 28571.</title>
        <authorList>
            <person name="Poehlein A."/>
            <person name="Daniel R."/>
        </authorList>
    </citation>
    <scope>NUCLEOTIDE SEQUENCE [LARGE SCALE GENOMIC DNA]</scope>
    <source>
        <strain evidence="2 3">DSM 28571</strain>
    </source>
</reference>
<evidence type="ECO:0000313" key="3">
    <source>
        <dbReference type="Proteomes" id="UP000190080"/>
    </source>
</evidence>
<keyword evidence="1" id="KW-1133">Transmembrane helix</keyword>
<proteinExistence type="predicted"/>
<dbReference type="RefSeq" id="WP_079424611.1">
    <property type="nucleotide sequence ID" value="NZ_MZGV01000023.1"/>
</dbReference>
<evidence type="ECO:0000256" key="1">
    <source>
        <dbReference type="SAM" id="Phobius"/>
    </source>
</evidence>
<dbReference type="EMBL" id="MZGV01000023">
    <property type="protein sequence ID" value="OPJ61319.1"/>
    <property type="molecule type" value="Genomic_DNA"/>
</dbReference>
<dbReference type="Proteomes" id="UP000190080">
    <property type="component" value="Unassembled WGS sequence"/>
</dbReference>
<dbReference type="STRING" id="1450648.CLORY_23590"/>
<name>A0A1V4IN93_9CLOT</name>
<protein>
    <recommendedName>
        <fullName evidence="4">DUF4179 domain-containing protein</fullName>
    </recommendedName>
</protein>
<keyword evidence="3" id="KW-1185">Reference proteome</keyword>
<comment type="caution">
    <text evidence="2">The sequence shown here is derived from an EMBL/GenBank/DDBJ whole genome shotgun (WGS) entry which is preliminary data.</text>
</comment>
<evidence type="ECO:0008006" key="4">
    <source>
        <dbReference type="Google" id="ProtNLM"/>
    </source>
</evidence>
<keyword evidence="1" id="KW-0472">Membrane</keyword>
<keyword evidence="1" id="KW-0812">Transmembrane</keyword>
<evidence type="ECO:0000313" key="2">
    <source>
        <dbReference type="EMBL" id="OPJ61319.1"/>
    </source>
</evidence>
<accession>A0A1V4IN93</accession>
<dbReference type="AlphaFoldDB" id="A0A1V4IN93"/>